<keyword evidence="9" id="KW-0378">Hydrolase</keyword>
<keyword evidence="9" id="KW-0645">Protease</keyword>
<dbReference type="PANTHER" id="PTHR11638">
    <property type="entry name" value="ATP-DEPENDENT CLP PROTEASE"/>
    <property type="match status" value="1"/>
</dbReference>
<dbReference type="PANTHER" id="PTHR11638:SF111">
    <property type="entry name" value="ATP-DEPENDENT CLP PROTEASE ATP-BINDING SUBUNIT CLPA"/>
    <property type="match status" value="1"/>
</dbReference>
<evidence type="ECO:0000256" key="6">
    <source>
        <dbReference type="RuleBase" id="RU004432"/>
    </source>
</evidence>
<dbReference type="InterPro" id="IPR001270">
    <property type="entry name" value="ClpA/B"/>
</dbReference>
<feature type="domain" description="Clp R" evidence="8">
    <location>
        <begin position="1"/>
        <end position="146"/>
    </location>
</feature>
<evidence type="ECO:0000256" key="3">
    <source>
        <dbReference type="ARBA" id="ARBA00022840"/>
    </source>
</evidence>
<keyword evidence="10" id="KW-1185">Reference proteome</keyword>
<keyword evidence="3 6" id="KW-0067">ATP-binding</keyword>
<dbReference type="Gene3D" id="1.10.8.60">
    <property type="match status" value="2"/>
</dbReference>
<dbReference type="SMART" id="SM00382">
    <property type="entry name" value="AAA"/>
    <property type="match status" value="2"/>
</dbReference>
<dbReference type="GO" id="GO:0005524">
    <property type="term" value="F:ATP binding"/>
    <property type="evidence" value="ECO:0007669"/>
    <property type="project" value="UniProtKB-KW"/>
</dbReference>
<dbReference type="OrthoDB" id="9803641at2"/>
<dbReference type="InterPro" id="IPR050130">
    <property type="entry name" value="ClpA_ClpB"/>
</dbReference>
<dbReference type="GO" id="GO:0016887">
    <property type="term" value="F:ATP hydrolysis activity"/>
    <property type="evidence" value="ECO:0007669"/>
    <property type="project" value="InterPro"/>
</dbReference>
<evidence type="ECO:0000256" key="2">
    <source>
        <dbReference type="ARBA" id="ARBA00022741"/>
    </source>
</evidence>
<keyword evidence="2 6" id="KW-0547">Nucleotide-binding</keyword>
<dbReference type="Pfam" id="PF10431">
    <property type="entry name" value="ClpB_D2-small"/>
    <property type="match status" value="1"/>
</dbReference>
<accession>A0A1M6I4Y5</accession>
<dbReference type="GO" id="GO:0006508">
    <property type="term" value="P:proteolysis"/>
    <property type="evidence" value="ECO:0007669"/>
    <property type="project" value="UniProtKB-KW"/>
</dbReference>
<dbReference type="RefSeq" id="WP_073474305.1">
    <property type="nucleotide sequence ID" value="NZ_FQZU01000006.1"/>
</dbReference>
<evidence type="ECO:0000256" key="4">
    <source>
        <dbReference type="ARBA" id="ARBA00023186"/>
    </source>
</evidence>
<dbReference type="InterPro" id="IPR004176">
    <property type="entry name" value="Clp_R_N"/>
</dbReference>
<dbReference type="SUPFAM" id="SSF81923">
    <property type="entry name" value="Double Clp-N motif"/>
    <property type="match status" value="1"/>
</dbReference>
<dbReference type="PROSITE" id="PS00871">
    <property type="entry name" value="CLPAB_2"/>
    <property type="match status" value="1"/>
</dbReference>
<dbReference type="GO" id="GO:0008233">
    <property type="term" value="F:peptidase activity"/>
    <property type="evidence" value="ECO:0007669"/>
    <property type="project" value="UniProtKB-KW"/>
</dbReference>
<dbReference type="InterPro" id="IPR019489">
    <property type="entry name" value="Clp_ATPase_C"/>
</dbReference>
<dbReference type="CDD" id="cd00009">
    <property type="entry name" value="AAA"/>
    <property type="match status" value="1"/>
</dbReference>
<sequence>MISKDLEIAIGAAVNEAKQRRHEYLCTEHVLYALCHNIEGIDIIEHCGGNVGRILQELERFFTTSLEAVPGEGEYVLQQTLGFSRLLQRAMGHVESAGKTFVEVGDVLAAMFAEKDSHAQYFLANEGITRLDVLNYISHGISVLEDDSPDDSPAPEMGPSSRPRKEKEKSPLEAYTVDLVAKAREGRIDPLIGRADELLRTEQILRRRRKNNPIFVGDPGVGKTAMAEGLALAVAEGKVPDFLETAEIYALDLAGLLAGTKYRGQFEERLKGVINAVQRKDNAILFIDEIHTLVGAGSTTGSSMDASNILKPALASGELRCIGSATYDEYKGHFEKDRALSRRFEKVEIEEPTVNETVKILKGLKSRYEEHHGIQYTEGALQACAELSARHINDRFLPDKAIDVMDEAAASLNMRTKRKRKYVRPKDIEKIVAKVAKIPPRSVSASDLDRLGALESDLKEMVFGQDEAVQTVATAIKRSRAGLASHERPVGSFLFTGPTGVGKTEVAKQLAQTLGIAFLRFDMSEYMEKHAVSRLIGAPPGYVGFDQGGLLTDAVRRTPHCVLLLDEIEKAHEDIFNVLLQVMDHATLTDNNGKKADFRNAILIMTSNAGAREMSSAAIGFGKPNVDSGSRGKQALEKAFSPEFRNRLDSIVTFHNLDVAIMELIVDKFMNELKAQLMPKGVELNLTPKARTWLAQKGYDPKFGARPLGRLIQKKIKDLLADEILFGALTAGGRVRIGLKKDELTFTW</sequence>
<dbReference type="GO" id="GO:0034605">
    <property type="term" value="P:cellular response to heat"/>
    <property type="evidence" value="ECO:0007669"/>
    <property type="project" value="TreeGrafter"/>
</dbReference>
<dbReference type="GO" id="GO:0005737">
    <property type="term" value="C:cytoplasm"/>
    <property type="evidence" value="ECO:0007669"/>
    <property type="project" value="TreeGrafter"/>
</dbReference>
<dbReference type="CDD" id="cd19499">
    <property type="entry name" value="RecA-like_ClpB_Hsp104-like"/>
    <property type="match status" value="1"/>
</dbReference>
<dbReference type="PRINTS" id="PR00300">
    <property type="entry name" value="CLPPROTEASEA"/>
</dbReference>
<dbReference type="InterPro" id="IPR013461">
    <property type="entry name" value="ClpA"/>
</dbReference>
<dbReference type="Proteomes" id="UP000183994">
    <property type="component" value="Unassembled WGS sequence"/>
</dbReference>
<dbReference type="STRING" id="1121393.SAMN02745216_01355"/>
<dbReference type="Gene3D" id="3.40.50.300">
    <property type="entry name" value="P-loop containing nucleotide triphosphate hydrolases"/>
    <property type="match status" value="2"/>
</dbReference>
<dbReference type="GO" id="GO:0043335">
    <property type="term" value="P:protein unfolding"/>
    <property type="evidence" value="ECO:0007669"/>
    <property type="project" value="InterPro"/>
</dbReference>
<dbReference type="Pfam" id="PF02861">
    <property type="entry name" value="Clp_N"/>
    <property type="match status" value="1"/>
</dbReference>
<dbReference type="Pfam" id="PF17871">
    <property type="entry name" value="AAA_lid_9"/>
    <property type="match status" value="1"/>
</dbReference>
<name>A0A1M6I4Y5_9BACT</name>
<dbReference type="NCBIfam" id="TIGR02639">
    <property type="entry name" value="ClpA"/>
    <property type="match status" value="1"/>
</dbReference>
<feature type="region of interest" description="Disordered" evidence="7">
    <location>
        <begin position="144"/>
        <end position="171"/>
    </location>
</feature>
<protein>
    <submittedName>
        <fullName evidence="9">ATP-dependent Clp protease ATP-binding subunit ClpA</fullName>
    </submittedName>
</protein>
<reference evidence="10" key="1">
    <citation type="submission" date="2016-11" db="EMBL/GenBank/DDBJ databases">
        <authorList>
            <person name="Varghese N."/>
            <person name="Submissions S."/>
        </authorList>
    </citation>
    <scope>NUCLEOTIDE SEQUENCE [LARGE SCALE GENOMIC DNA]</scope>
    <source>
        <strain evidence="10">DSM 16219</strain>
    </source>
</reference>
<dbReference type="InterPro" id="IPR003593">
    <property type="entry name" value="AAA+_ATPase"/>
</dbReference>
<keyword evidence="1 5" id="KW-0677">Repeat</keyword>
<dbReference type="Pfam" id="PF07724">
    <property type="entry name" value="AAA_2"/>
    <property type="match status" value="1"/>
</dbReference>
<comment type="similarity">
    <text evidence="6">Belongs to the ClpA/ClpB family.</text>
</comment>
<organism evidence="9 10">
    <name type="scientific">Desulfatibacillum alkenivorans DSM 16219</name>
    <dbReference type="NCBI Taxonomy" id="1121393"/>
    <lineage>
        <taxon>Bacteria</taxon>
        <taxon>Pseudomonadati</taxon>
        <taxon>Thermodesulfobacteriota</taxon>
        <taxon>Desulfobacteria</taxon>
        <taxon>Desulfobacterales</taxon>
        <taxon>Desulfatibacillaceae</taxon>
        <taxon>Desulfatibacillum</taxon>
    </lineage>
</organism>
<gene>
    <name evidence="9" type="ORF">SAMN02745216_01355</name>
</gene>
<dbReference type="Gene3D" id="1.10.1780.10">
    <property type="entry name" value="Clp, N-terminal domain"/>
    <property type="match status" value="1"/>
</dbReference>
<dbReference type="InterPro" id="IPR027417">
    <property type="entry name" value="P-loop_NTPase"/>
</dbReference>
<dbReference type="InterPro" id="IPR028299">
    <property type="entry name" value="ClpA/B_CS2"/>
</dbReference>
<evidence type="ECO:0000313" key="10">
    <source>
        <dbReference type="Proteomes" id="UP000183994"/>
    </source>
</evidence>
<dbReference type="InterPro" id="IPR041546">
    <property type="entry name" value="ClpA/ClpB_AAA_lid"/>
</dbReference>
<evidence type="ECO:0000256" key="1">
    <source>
        <dbReference type="ARBA" id="ARBA00022737"/>
    </source>
</evidence>
<evidence type="ECO:0000256" key="5">
    <source>
        <dbReference type="PROSITE-ProRule" id="PRU01251"/>
    </source>
</evidence>
<keyword evidence="4 6" id="KW-0143">Chaperone</keyword>
<evidence type="ECO:0000256" key="7">
    <source>
        <dbReference type="SAM" id="MobiDB-lite"/>
    </source>
</evidence>
<dbReference type="InterPro" id="IPR003959">
    <property type="entry name" value="ATPase_AAA_core"/>
</dbReference>
<proteinExistence type="inferred from homology"/>
<dbReference type="EMBL" id="FQZU01000006">
    <property type="protein sequence ID" value="SHJ29493.1"/>
    <property type="molecule type" value="Genomic_DNA"/>
</dbReference>
<evidence type="ECO:0000313" key="9">
    <source>
        <dbReference type="EMBL" id="SHJ29493.1"/>
    </source>
</evidence>
<dbReference type="InterPro" id="IPR018368">
    <property type="entry name" value="ClpA/B_CS1"/>
</dbReference>
<dbReference type="AlphaFoldDB" id="A0A1M6I4Y5"/>
<dbReference type="SMART" id="SM01086">
    <property type="entry name" value="ClpB_D2-small"/>
    <property type="match status" value="1"/>
</dbReference>
<dbReference type="SUPFAM" id="SSF52540">
    <property type="entry name" value="P-loop containing nucleoside triphosphate hydrolases"/>
    <property type="match status" value="2"/>
</dbReference>
<dbReference type="PROSITE" id="PS51903">
    <property type="entry name" value="CLP_R"/>
    <property type="match status" value="1"/>
</dbReference>
<evidence type="ECO:0000259" key="8">
    <source>
        <dbReference type="PROSITE" id="PS51903"/>
    </source>
</evidence>
<dbReference type="PROSITE" id="PS00870">
    <property type="entry name" value="CLPAB_1"/>
    <property type="match status" value="1"/>
</dbReference>
<dbReference type="InterPro" id="IPR036628">
    <property type="entry name" value="Clp_N_dom_sf"/>
</dbReference>
<dbReference type="FunFam" id="3.40.50.300:FF:000025">
    <property type="entry name" value="ATP-dependent Clp protease subunit"/>
    <property type="match status" value="1"/>
</dbReference>
<dbReference type="Pfam" id="PF00004">
    <property type="entry name" value="AAA"/>
    <property type="match status" value="1"/>
</dbReference>